<organism evidence="1">
    <name type="scientific">Rhizophora mucronata</name>
    <name type="common">Asiatic mangrove</name>
    <dbReference type="NCBI Taxonomy" id="61149"/>
    <lineage>
        <taxon>Eukaryota</taxon>
        <taxon>Viridiplantae</taxon>
        <taxon>Streptophyta</taxon>
        <taxon>Embryophyta</taxon>
        <taxon>Tracheophyta</taxon>
        <taxon>Spermatophyta</taxon>
        <taxon>Magnoliopsida</taxon>
        <taxon>eudicotyledons</taxon>
        <taxon>Gunneridae</taxon>
        <taxon>Pentapetalae</taxon>
        <taxon>rosids</taxon>
        <taxon>fabids</taxon>
        <taxon>Malpighiales</taxon>
        <taxon>Rhizophoraceae</taxon>
        <taxon>Rhizophora</taxon>
    </lineage>
</organism>
<proteinExistence type="predicted"/>
<dbReference type="EMBL" id="GGEC01090060">
    <property type="protein sequence ID" value="MBX70544.1"/>
    <property type="molecule type" value="Transcribed_RNA"/>
</dbReference>
<name>A0A2P2QUK8_RHIMU</name>
<evidence type="ECO:0000313" key="1">
    <source>
        <dbReference type="EMBL" id="MBX70544.1"/>
    </source>
</evidence>
<accession>A0A2P2QUK8</accession>
<sequence>MQCLFMSNYFSVQNIRNLKGPLPRLESGPYG</sequence>
<dbReference type="AlphaFoldDB" id="A0A2P2QUK8"/>
<protein>
    <submittedName>
        <fullName evidence="1">Uncharacterized protein</fullName>
    </submittedName>
</protein>
<reference evidence="1" key="1">
    <citation type="submission" date="2018-02" db="EMBL/GenBank/DDBJ databases">
        <title>Rhizophora mucronata_Transcriptome.</title>
        <authorList>
            <person name="Meera S.P."/>
            <person name="Sreeshan A."/>
            <person name="Augustine A."/>
        </authorList>
    </citation>
    <scope>NUCLEOTIDE SEQUENCE</scope>
    <source>
        <tissue evidence="1">Leaf</tissue>
    </source>
</reference>